<dbReference type="OrthoDB" id="347235at2759"/>
<keyword evidence="9" id="KW-1185">Reference proteome</keyword>
<dbReference type="PROSITE" id="PS51805">
    <property type="entry name" value="EPHD"/>
    <property type="match status" value="1"/>
</dbReference>
<reference evidence="8 9" key="1">
    <citation type="submission" date="2008-07" db="EMBL/GenBank/DDBJ databases">
        <authorList>
            <person name="El-Sayed N."/>
            <person name="Caler E."/>
            <person name="Inman J."/>
            <person name="Amedeo P."/>
            <person name="Hass B."/>
            <person name="Wortman J."/>
        </authorList>
    </citation>
    <scope>NUCLEOTIDE SEQUENCE [LARGE SCALE GENOMIC DNA]</scope>
    <source>
        <strain evidence="9">ATCC 50983 / TXsc</strain>
    </source>
</reference>
<dbReference type="AlphaFoldDB" id="C5K4M7"/>
<keyword evidence="1" id="KW-0479">Metal-binding</keyword>
<feature type="compositionally biased region" description="Acidic residues" evidence="5">
    <location>
        <begin position="317"/>
        <end position="326"/>
    </location>
</feature>
<dbReference type="GeneID" id="9053852"/>
<evidence type="ECO:0000256" key="4">
    <source>
        <dbReference type="PROSITE-ProRule" id="PRU00146"/>
    </source>
</evidence>
<feature type="domain" description="PHD-type" evidence="7">
    <location>
        <begin position="89"/>
        <end position="218"/>
    </location>
</feature>
<protein>
    <recommendedName>
        <fullName evidence="10">PHD-type domain-containing protein</fullName>
    </recommendedName>
</protein>
<dbReference type="PROSITE" id="PS50016">
    <property type="entry name" value="ZF_PHD_2"/>
    <property type="match status" value="1"/>
</dbReference>
<feature type="region of interest" description="Disordered" evidence="5">
    <location>
        <begin position="295"/>
        <end position="333"/>
    </location>
</feature>
<dbReference type="InterPro" id="IPR013083">
    <property type="entry name" value="Znf_RING/FYVE/PHD"/>
</dbReference>
<sequence length="333" mass="38583">MQQGAQAYDTVEEVLEELDDDGVVCDVCLIQDQDDEDGNPNLILICDACEAAVHQDCYAIARVPKGAWYCDFCTYARENSISEDEARRERQCLLCPRRTGALLRIKGGTFGGYWIHAACAWWIPECSIQEGRYGYISLDAASMRNLQERFEAVCDVCHLPHVGAVLQCSAKGCYRGFHVPCARAMNYALDLVAEADHIHDDEEGDVILPLKAYCDKHRHEAYPDEPRFKRWKSDQRQRVCYVQNLINRNRTILIDMKQNLKDRSRWALLINQMLLQEFDGNANEIERVLSWPTNKHKSRHHHHYHHDDDHHHQMEDAREDVEEEEGERTTSQE</sequence>
<dbReference type="InterPro" id="IPR011011">
    <property type="entry name" value="Znf_FYVE_PHD"/>
</dbReference>
<dbReference type="Proteomes" id="UP000007800">
    <property type="component" value="Unassembled WGS sequence"/>
</dbReference>
<feature type="compositionally biased region" description="Basic and acidic residues" evidence="5">
    <location>
        <begin position="305"/>
        <end position="316"/>
    </location>
</feature>
<dbReference type="InterPro" id="IPR019786">
    <property type="entry name" value="Zinc_finger_PHD-type_CS"/>
</dbReference>
<evidence type="ECO:0000256" key="3">
    <source>
        <dbReference type="ARBA" id="ARBA00022833"/>
    </source>
</evidence>
<dbReference type="InterPro" id="IPR019787">
    <property type="entry name" value="Znf_PHD-finger"/>
</dbReference>
<feature type="domain" description="PHD-type" evidence="6">
    <location>
        <begin position="22"/>
        <end position="76"/>
    </location>
</feature>
<evidence type="ECO:0000259" key="7">
    <source>
        <dbReference type="PROSITE" id="PS51805"/>
    </source>
</evidence>
<evidence type="ECO:0000313" key="9">
    <source>
        <dbReference type="Proteomes" id="UP000007800"/>
    </source>
</evidence>
<dbReference type="GO" id="GO:0008270">
    <property type="term" value="F:zinc ion binding"/>
    <property type="evidence" value="ECO:0007669"/>
    <property type="project" value="UniProtKB-KW"/>
</dbReference>
<dbReference type="InParanoid" id="C5K4M7"/>
<dbReference type="Gene3D" id="3.30.40.10">
    <property type="entry name" value="Zinc/RING finger domain, C3HC4 (zinc finger)"/>
    <property type="match status" value="2"/>
</dbReference>
<evidence type="ECO:0000256" key="2">
    <source>
        <dbReference type="ARBA" id="ARBA00022771"/>
    </source>
</evidence>
<dbReference type="SMART" id="SM00249">
    <property type="entry name" value="PHD"/>
    <property type="match status" value="2"/>
</dbReference>
<proteinExistence type="predicted"/>
<accession>C5K4M7</accession>
<dbReference type="GO" id="GO:0006357">
    <property type="term" value="P:regulation of transcription by RNA polymerase II"/>
    <property type="evidence" value="ECO:0007669"/>
    <property type="project" value="TreeGrafter"/>
</dbReference>
<gene>
    <name evidence="8" type="ORF">Pmar_PMAR010033</name>
</gene>
<dbReference type="SUPFAM" id="SSF57903">
    <property type="entry name" value="FYVE/PHD zinc finger"/>
    <property type="match status" value="2"/>
</dbReference>
<dbReference type="InterPro" id="IPR001965">
    <property type="entry name" value="Znf_PHD"/>
</dbReference>
<evidence type="ECO:0000259" key="6">
    <source>
        <dbReference type="PROSITE" id="PS50016"/>
    </source>
</evidence>
<evidence type="ECO:0000256" key="5">
    <source>
        <dbReference type="SAM" id="MobiDB-lite"/>
    </source>
</evidence>
<organism evidence="9">
    <name type="scientific">Perkinsus marinus (strain ATCC 50983 / TXsc)</name>
    <dbReference type="NCBI Taxonomy" id="423536"/>
    <lineage>
        <taxon>Eukaryota</taxon>
        <taxon>Sar</taxon>
        <taxon>Alveolata</taxon>
        <taxon>Perkinsozoa</taxon>
        <taxon>Perkinsea</taxon>
        <taxon>Perkinsida</taxon>
        <taxon>Perkinsidae</taxon>
        <taxon>Perkinsus</taxon>
    </lineage>
</organism>
<evidence type="ECO:0008006" key="10">
    <source>
        <dbReference type="Google" id="ProtNLM"/>
    </source>
</evidence>
<dbReference type="PANTHER" id="PTHR13793:SF107">
    <property type="entry name" value="BROMODOMAIN-CONTAINING PROTEIN HOMOLOG"/>
    <property type="match status" value="1"/>
</dbReference>
<dbReference type="InterPro" id="IPR050701">
    <property type="entry name" value="Histone_Mod_Regulator"/>
</dbReference>
<keyword evidence="3" id="KW-0862">Zinc</keyword>
<dbReference type="PANTHER" id="PTHR13793">
    <property type="entry name" value="PHD FINGER PROTEINS"/>
    <property type="match status" value="1"/>
</dbReference>
<dbReference type="OMA" id="YCHRHAS"/>
<dbReference type="RefSeq" id="XP_002788503.1">
    <property type="nucleotide sequence ID" value="XM_002788457.1"/>
</dbReference>
<dbReference type="Pfam" id="PF13832">
    <property type="entry name" value="zf-HC5HC2H_2"/>
    <property type="match status" value="1"/>
</dbReference>
<evidence type="ECO:0000256" key="1">
    <source>
        <dbReference type="ARBA" id="ARBA00022723"/>
    </source>
</evidence>
<dbReference type="EMBL" id="GG670562">
    <property type="protein sequence ID" value="EER20299.1"/>
    <property type="molecule type" value="Genomic_DNA"/>
</dbReference>
<dbReference type="InterPro" id="IPR034732">
    <property type="entry name" value="EPHD"/>
</dbReference>
<dbReference type="PROSITE" id="PS01359">
    <property type="entry name" value="ZF_PHD_1"/>
    <property type="match status" value="1"/>
</dbReference>
<name>C5K4M7_PERM5</name>
<evidence type="ECO:0000313" key="8">
    <source>
        <dbReference type="EMBL" id="EER20299.1"/>
    </source>
</evidence>
<dbReference type="Pfam" id="PF13831">
    <property type="entry name" value="PHD_2"/>
    <property type="match status" value="1"/>
</dbReference>
<feature type="compositionally biased region" description="Basic residues" evidence="5">
    <location>
        <begin position="295"/>
        <end position="304"/>
    </location>
</feature>
<keyword evidence="2 4" id="KW-0863">Zinc-finger</keyword>